<evidence type="ECO:0000313" key="2">
    <source>
        <dbReference type="EMBL" id="CAL6040909.1"/>
    </source>
</evidence>
<sequence>MSLFPSVFVNKITFTSSLPVMRPASIISEILPYQRDTYSAYSNKNLLHKNSSFQITINHHLVTSKSCIFEPVPLKQKQNTFEPNYLTPKLVPKRNLYSGKSKLNVELKNAAEAAEKLNTALFREMLRVRTRAKELKL</sequence>
<protein>
    <submittedName>
        <fullName evidence="2">Hypothetical_protein</fullName>
    </submittedName>
</protein>
<reference evidence="2 3" key="2">
    <citation type="submission" date="2024-07" db="EMBL/GenBank/DDBJ databases">
        <authorList>
            <person name="Akdeniz Z."/>
        </authorList>
    </citation>
    <scope>NUCLEOTIDE SEQUENCE [LARGE SCALE GENOMIC DNA]</scope>
</reference>
<comment type="caution">
    <text evidence="1">The sequence shown here is derived from an EMBL/GenBank/DDBJ whole genome shotgun (WGS) entry which is preliminary data.</text>
</comment>
<dbReference type="EMBL" id="CATOUU010000714">
    <property type="protein sequence ID" value="CAI9943224.1"/>
    <property type="molecule type" value="Genomic_DNA"/>
</dbReference>
<name>A0AA86U6R4_9EUKA</name>
<organism evidence="1">
    <name type="scientific">Hexamita inflata</name>
    <dbReference type="NCBI Taxonomy" id="28002"/>
    <lineage>
        <taxon>Eukaryota</taxon>
        <taxon>Metamonada</taxon>
        <taxon>Diplomonadida</taxon>
        <taxon>Hexamitidae</taxon>
        <taxon>Hexamitinae</taxon>
        <taxon>Hexamita</taxon>
    </lineage>
</organism>
<evidence type="ECO:0000313" key="3">
    <source>
        <dbReference type="Proteomes" id="UP001642409"/>
    </source>
</evidence>
<gene>
    <name evidence="1" type="ORF">HINF_LOCUS30869</name>
    <name evidence="2" type="ORF">HINF_LOCUS38562</name>
</gene>
<evidence type="ECO:0000313" key="1">
    <source>
        <dbReference type="EMBL" id="CAI9943224.1"/>
    </source>
</evidence>
<dbReference type="AlphaFoldDB" id="A0AA86U6R4"/>
<accession>A0AA86U6R4</accession>
<proteinExistence type="predicted"/>
<reference evidence="1" key="1">
    <citation type="submission" date="2023-06" db="EMBL/GenBank/DDBJ databases">
        <authorList>
            <person name="Kurt Z."/>
        </authorList>
    </citation>
    <scope>NUCLEOTIDE SEQUENCE</scope>
</reference>
<dbReference type="EMBL" id="CAXDID020000147">
    <property type="protein sequence ID" value="CAL6040909.1"/>
    <property type="molecule type" value="Genomic_DNA"/>
</dbReference>
<keyword evidence="3" id="KW-1185">Reference proteome</keyword>
<dbReference type="Proteomes" id="UP001642409">
    <property type="component" value="Unassembled WGS sequence"/>
</dbReference>